<evidence type="ECO:0000313" key="2">
    <source>
        <dbReference type="Proteomes" id="UP001501094"/>
    </source>
</evidence>
<dbReference type="Pfam" id="PF09966">
    <property type="entry name" value="DUF2200"/>
    <property type="match status" value="1"/>
</dbReference>
<evidence type="ECO:0000313" key="1">
    <source>
        <dbReference type="EMBL" id="GAA1858383.1"/>
    </source>
</evidence>
<sequence length="123" mass="13882">MDAKNYERVVRMPFASIYPLYVEKVGKKGRTTAELDQVLTWLTGYDAEGLREAIADERDLRAFFAGAPAMNPDAVLIKGLICGYRVEEIEDPLMQQIRWMDKLVDELARGKKMTSILRGTVAA</sequence>
<dbReference type="Gene3D" id="1.10.8.290">
    <property type="entry name" value="uncharacterized protein sp1917 domain"/>
    <property type="match status" value="1"/>
</dbReference>
<dbReference type="RefSeq" id="WP_344101137.1">
    <property type="nucleotide sequence ID" value="NZ_BAAANL010000002.1"/>
</dbReference>
<protein>
    <submittedName>
        <fullName evidence="1">DUF2200 domain-containing protein</fullName>
    </submittedName>
</protein>
<comment type="caution">
    <text evidence="1">The sequence shown here is derived from an EMBL/GenBank/DDBJ whole genome shotgun (WGS) entry which is preliminary data.</text>
</comment>
<name>A0ABP4ZKX8_9MICO</name>
<accession>A0ABP4ZKX8</accession>
<dbReference type="EMBL" id="BAAANL010000002">
    <property type="protein sequence ID" value="GAA1858383.1"/>
    <property type="molecule type" value="Genomic_DNA"/>
</dbReference>
<dbReference type="InterPro" id="IPR023204">
    <property type="entry name" value="SP1917_dom_sf"/>
</dbReference>
<keyword evidence="2" id="KW-1185">Reference proteome</keyword>
<gene>
    <name evidence="1" type="ORF">GCM10009751_14830</name>
</gene>
<proteinExistence type="predicted"/>
<reference evidence="2" key="1">
    <citation type="journal article" date="2019" name="Int. J. Syst. Evol. Microbiol.">
        <title>The Global Catalogue of Microorganisms (GCM) 10K type strain sequencing project: providing services to taxonomists for standard genome sequencing and annotation.</title>
        <authorList>
            <consortium name="The Broad Institute Genomics Platform"/>
            <consortium name="The Broad Institute Genome Sequencing Center for Infectious Disease"/>
            <person name="Wu L."/>
            <person name="Ma J."/>
        </authorList>
    </citation>
    <scope>NUCLEOTIDE SEQUENCE [LARGE SCALE GENOMIC DNA]</scope>
    <source>
        <strain evidence="2">JCM 14326</strain>
    </source>
</reference>
<dbReference type="InterPro" id="IPR014580">
    <property type="entry name" value="UCP033199"/>
</dbReference>
<dbReference type="PIRSF" id="PIRSF033199">
    <property type="entry name" value="UCP033199"/>
    <property type="match status" value="1"/>
</dbReference>
<organism evidence="1 2">
    <name type="scientific">Myceligenerans crystallogenes</name>
    <dbReference type="NCBI Taxonomy" id="316335"/>
    <lineage>
        <taxon>Bacteria</taxon>
        <taxon>Bacillati</taxon>
        <taxon>Actinomycetota</taxon>
        <taxon>Actinomycetes</taxon>
        <taxon>Micrococcales</taxon>
        <taxon>Promicromonosporaceae</taxon>
        <taxon>Myceligenerans</taxon>
    </lineage>
</organism>
<dbReference type="Proteomes" id="UP001501094">
    <property type="component" value="Unassembled WGS sequence"/>
</dbReference>